<feature type="compositionally biased region" description="Basic and acidic residues" evidence="1">
    <location>
        <begin position="1"/>
        <end position="15"/>
    </location>
</feature>
<comment type="caution">
    <text evidence="2">The sequence shown here is derived from an EMBL/GenBank/DDBJ whole genome shotgun (WGS) entry which is preliminary data.</text>
</comment>
<dbReference type="Proteomes" id="UP000221168">
    <property type="component" value="Unassembled WGS sequence"/>
</dbReference>
<sequence length="60" mass="6810">MARAVKAFDRQDLKGRAPATSSGDDERKKGLRPTPTASICRTMDDHRRDQRWWPAIDQAA</sequence>
<dbReference type="EMBL" id="PDVP01000001">
    <property type="protein sequence ID" value="PHP69021.1"/>
    <property type="molecule type" value="Genomic_DNA"/>
</dbReference>
<protein>
    <submittedName>
        <fullName evidence="2">Uncharacterized protein</fullName>
    </submittedName>
</protein>
<evidence type="ECO:0000256" key="1">
    <source>
        <dbReference type="SAM" id="MobiDB-lite"/>
    </source>
</evidence>
<reference evidence="2 3" key="1">
    <citation type="submission" date="2017-10" db="EMBL/GenBank/DDBJ databases">
        <title>Sedimentibacterium mangrovi gen. nov., sp. nov., a novel member of family Phyllobacteriacea isolated from mangrove sediment.</title>
        <authorList>
            <person name="Liao H."/>
            <person name="Tian Y."/>
        </authorList>
    </citation>
    <scope>NUCLEOTIDE SEQUENCE [LARGE SCALE GENOMIC DNA]</scope>
    <source>
        <strain evidence="2 3">X9-2-2</strain>
    </source>
</reference>
<evidence type="ECO:0000313" key="2">
    <source>
        <dbReference type="EMBL" id="PHP69021.1"/>
    </source>
</evidence>
<name>A0A2G1QU56_9HYPH</name>
<feature type="region of interest" description="Disordered" evidence="1">
    <location>
        <begin position="1"/>
        <end position="60"/>
    </location>
</feature>
<feature type="compositionally biased region" description="Basic and acidic residues" evidence="1">
    <location>
        <begin position="42"/>
        <end position="51"/>
    </location>
</feature>
<dbReference type="AlphaFoldDB" id="A0A2G1QU56"/>
<proteinExistence type="predicted"/>
<keyword evidence="3" id="KW-1185">Reference proteome</keyword>
<evidence type="ECO:0000313" key="3">
    <source>
        <dbReference type="Proteomes" id="UP000221168"/>
    </source>
</evidence>
<organism evidence="2 3">
    <name type="scientific">Zhengella mangrovi</name>
    <dbReference type="NCBI Taxonomy" id="1982044"/>
    <lineage>
        <taxon>Bacteria</taxon>
        <taxon>Pseudomonadati</taxon>
        <taxon>Pseudomonadota</taxon>
        <taxon>Alphaproteobacteria</taxon>
        <taxon>Hyphomicrobiales</taxon>
        <taxon>Notoacmeibacteraceae</taxon>
        <taxon>Zhengella</taxon>
    </lineage>
</organism>
<gene>
    <name evidence="2" type="ORF">CSC94_03305</name>
</gene>
<accession>A0A2G1QU56</accession>